<dbReference type="AlphaFoldDB" id="A0A840RKP6"/>
<evidence type="ECO:0008006" key="4">
    <source>
        <dbReference type="Google" id="ProtNLM"/>
    </source>
</evidence>
<evidence type="ECO:0000313" key="3">
    <source>
        <dbReference type="Proteomes" id="UP000571084"/>
    </source>
</evidence>
<feature type="transmembrane region" description="Helical" evidence="1">
    <location>
        <begin position="54"/>
        <end position="74"/>
    </location>
</feature>
<feature type="transmembrane region" description="Helical" evidence="1">
    <location>
        <begin position="27"/>
        <end position="48"/>
    </location>
</feature>
<accession>A0A840RKP6</accession>
<keyword evidence="1" id="KW-0812">Transmembrane</keyword>
<organism evidence="2 3">
    <name type="scientific">Glaciimonas immobilis</name>
    <dbReference type="NCBI Taxonomy" id="728004"/>
    <lineage>
        <taxon>Bacteria</taxon>
        <taxon>Pseudomonadati</taxon>
        <taxon>Pseudomonadota</taxon>
        <taxon>Betaproteobacteria</taxon>
        <taxon>Burkholderiales</taxon>
        <taxon>Oxalobacteraceae</taxon>
        <taxon>Glaciimonas</taxon>
    </lineage>
</organism>
<gene>
    <name evidence="2" type="ORF">HNR39_000025</name>
</gene>
<dbReference type="EMBL" id="JACHHQ010000001">
    <property type="protein sequence ID" value="MBB5198215.1"/>
    <property type="molecule type" value="Genomic_DNA"/>
</dbReference>
<evidence type="ECO:0000313" key="2">
    <source>
        <dbReference type="EMBL" id="MBB5198215.1"/>
    </source>
</evidence>
<keyword evidence="1" id="KW-0472">Membrane</keyword>
<proteinExistence type="predicted"/>
<dbReference type="RefSeq" id="WP_168052075.1">
    <property type="nucleotide sequence ID" value="NZ_JAAOZT010000002.1"/>
</dbReference>
<dbReference type="Proteomes" id="UP000571084">
    <property type="component" value="Unassembled WGS sequence"/>
</dbReference>
<evidence type="ECO:0000256" key="1">
    <source>
        <dbReference type="SAM" id="Phobius"/>
    </source>
</evidence>
<dbReference type="Pfam" id="PF14110">
    <property type="entry name" value="DUF4282"/>
    <property type="match status" value="1"/>
</dbReference>
<sequence length="108" mass="11983">MIAKKIYLRFSNLIDFEDLIAPYLIKLIYRIGILIILGGGVLSCINSAGVGGSIGRVLLAFGGTLLSLLLWRVVSELWILAFKIFQRLGEIKDLLTLQNSASMKSREE</sequence>
<keyword evidence="1" id="KW-1133">Transmembrane helix</keyword>
<name>A0A840RKP6_9BURK</name>
<reference evidence="2 3" key="1">
    <citation type="submission" date="2020-08" db="EMBL/GenBank/DDBJ databases">
        <title>Genomic Encyclopedia of Type Strains, Phase IV (KMG-IV): sequencing the most valuable type-strain genomes for metagenomic binning, comparative biology and taxonomic classification.</title>
        <authorList>
            <person name="Goeker M."/>
        </authorList>
    </citation>
    <scope>NUCLEOTIDE SEQUENCE [LARGE SCALE GENOMIC DNA]</scope>
    <source>
        <strain evidence="2 3">DSM 23240</strain>
    </source>
</reference>
<protein>
    <recommendedName>
        <fullName evidence="4">DUF4282 domain-containing protein</fullName>
    </recommendedName>
</protein>
<keyword evidence="3" id="KW-1185">Reference proteome</keyword>
<dbReference type="InterPro" id="IPR025557">
    <property type="entry name" value="DUF4282"/>
</dbReference>
<comment type="caution">
    <text evidence="2">The sequence shown here is derived from an EMBL/GenBank/DDBJ whole genome shotgun (WGS) entry which is preliminary data.</text>
</comment>